<keyword evidence="2" id="KW-1185">Reference proteome</keyword>
<evidence type="ECO:0000313" key="1">
    <source>
        <dbReference type="EMBL" id="KAH3855789.1"/>
    </source>
</evidence>
<proteinExistence type="predicted"/>
<sequence length="76" mass="8756">MKNSKYGLKQNNIFRHQIAGVKDTDMATAFEDTRNYPTSSRLSDFVQNKEIRGNFNQASGQLSMPVYWFTTSDSRN</sequence>
<evidence type="ECO:0000313" key="2">
    <source>
        <dbReference type="Proteomes" id="UP000828390"/>
    </source>
</evidence>
<comment type="caution">
    <text evidence="1">The sequence shown here is derived from an EMBL/GenBank/DDBJ whole genome shotgun (WGS) entry which is preliminary data.</text>
</comment>
<dbReference type="AlphaFoldDB" id="A0A9D4LDG2"/>
<gene>
    <name evidence="1" type="ORF">DPMN_098358</name>
</gene>
<accession>A0A9D4LDG2</accession>
<name>A0A9D4LDG2_DREPO</name>
<protein>
    <submittedName>
        <fullName evidence="1">Uncharacterized protein</fullName>
    </submittedName>
</protein>
<dbReference type="Proteomes" id="UP000828390">
    <property type="component" value="Unassembled WGS sequence"/>
</dbReference>
<organism evidence="1 2">
    <name type="scientific">Dreissena polymorpha</name>
    <name type="common">Zebra mussel</name>
    <name type="synonym">Mytilus polymorpha</name>
    <dbReference type="NCBI Taxonomy" id="45954"/>
    <lineage>
        <taxon>Eukaryota</taxon>
        <taxon>Metazoa</taxon>
        <taxon>Spiralia</taxon>
        <taxon>Lophotrochozoa</taxon>
        <taxon>Mollusca</taxon>
        <taxon>Bivalvia</taxon>
        <taxon>Autobranchia</taxon>
        <taxon>Heteroconchia</taxon>
        <taxon>Euheterodonta</taxon>
        <taxon>Imparidentia</taxon>
        <taxon>Neoheterodontei</taxon>
        <taxon>Myida</taxon>
        <taxon>Dreissenoidea</taxon>
        <taxon>Dreissenidae</taxon>
        <taxon>Dreissena</taxon>
    </lineage>
</organism>
<dbReference type="EMBL" id="JAIWYP010000003">
    <property type="protein sequence ID" value="KAH3855789.1"/>
    <property type="molecule type" value="Genomic_DNA"/>
</dbReference>
<reference evidence="1" key="1">
    <citation type="journal article" date="2019" name="bioRxiv">
        <title>The Genome of the Zebra Mussel, Dreissena polymorpha: A Resource for Invasive Species Research.</title>
        <authorList>
            <person name="McCartney M.A."/>
            <person name="Auch B."/>
            <person name="Kono T."/>
            <person name="Mallez S."/>
            <person name="Zhang Y."/>
            <person name="Obille A."/>
            <person name="Becker A."/>
            <person name="Abrahante J.E."/>
            <person name="Garbe J."/>
            <person name="Badalamenti J.P."/>
            <person name="Herman A."/>
            <person name="Mangelson H."/>
            <person name="Liachko I."/>
            <person name="Sullivan S."/>
            <person name="Sone E.D."/>
            <person name="Koren S."/>
            <person name="Silverstein K.A.T."/>
            <person name="Beckman K.B."/>
            <person name="Gohl D.M."/>
        </authorList>
    </citation>
    <scope>NUCLEOTIDE SEQUENCE</scope>
    <source>
        <strain evidence="1">Duluth1</strain>
        <tissue evidence="1">Whole animal</tissue>
    </source>
</reference>
<reference evidence="1" key="2">
    <citation type="submission" date="2020-11" db="EMBL/GenBank/DDBJ databases">
        <authorList>
            <person name="McCartney M.A."/>
            <person name="Auch B."/>
            <person name="Kono T."/>
            <person name="Mallez S."/>
            <person name="Becker A."/>
            <person name="Gohl D.M."/>
            <person name="Silverstein K.A.T."/>
            <person name="Koren S."/>
            <person name="Bechman K.B."/>
            <person name="Herman A."/>
            <person name="Abrahante J.E."/>
            <person name="Garbe J."/>
        </authorList>
    </citation>
    <scope>NUCLEOTIDE SEQUENCE</scope>
    <source>
        <strain evidence="1">Duluth1</strain>
        <tissue evidence="1">Whole animal</tissue>
    </source>
</reference>